<dbReference type="AlphaFoldDB" id="A0AA39U5L3"/>
<feature type="signal peptide" evidence="1">
    <location>
        <begin position="1"/>
        <end position="19"/>
    </location>
</feature>
<feature type="chain" id="PRO_5041412726" evidence="1">
    <location>
        <begin position="20"/>
        <end position="148"/>
    </location>
</feature>
<proteinExistence type="predicted"/>
<keyword evidence="1" id="KW-0732">Signal</keyword>
<dbReference type="EMBL" id="JAULSU010000007">
    <property type="protein sequence ID" value="KAK0612230.1"/>
    <property type="molecule type" value="Genomic_DNA"/>
</dbReference>
<sequence>MKFITTILMLSASAFSALAAPSTPISIPEFSFSFRNGTCRNLGGGLAPSRATASRGSIGPALQRSAGTNVPALWAQQGRFFCAVKRDGSTELDADLAVLKRHDPVAAKRDGSTEFDADLAVLERTVVDTTTRIKRDGSTEFDTDLAVL</sequence>
<evidence type="ECO:0000313" key="2">
    <source>
        <dbReference type="EMBL" id="KAK0612230.1"/>
    </source>
</evidence>
<accession>A0AA39U5L3</accession>
<reference evidence="2" key="1">
    <citation type="submission" date="2023-06" db="EMBL/GenBank/DDBJ databases">
        <title>Genome-scale phylogeny and comparative genomics of the fungal order Sordariales.</title>
        <authorList>
            <consortium name="Lawrence Berkeley National Laboratory"/>
            <person name="Hensen N."/>
            <person name="Bonometti L."/>
            <person name="Westerberg I."/>
            <person name="Brannstrom I.O."/>
            <person name="Guillou S."/>
            <person name="Cros-Aarteil S."/>
            <person name="Calhoun S."/>
            <person name="Haridas S."/>
            <person name="Kuo A."/>
            <person name="Mondo S."/>
            <person name="Pangilinan J."/>
            <person name="Riley R."/>
            <person name="Labutti K."/>
            <person name="Andreopoulos B."/>
            <person name="Lipzen A."/>
            <person name="Chen C."/>
            <person name="Yanf M."/>
            <person name="Daum C."/>
            <person name="Ng V."/>
            <person name="Clum A."/>
            <person name="Steindorff A."/>
            <person name="Ohm R."/>
            <person name="Martin F."/>
            <person name="Silar P."/>
            <person name="Natvig D."/>
            <person name="Lalanne C."/>
            <person name="Gautier V."/>
            <person name="Ament-Velasquez S.L."/>
            <person name="Kruys A."/>
            <person name="Hutchinson M.I."/>
            <person name="Powell A.J."/>
            <person name="Barry K."/>
            <person name="Miller A.N."/>
            <person name="Grigoriev I.V."/>
            <person name="Debuchy R."/>
            <person name="Gladieux P."/>
            <person name="Thoren M.H."/>
            <person name="Johannesson H."/>
        </authorList>
    </citation>
    <scope>NUCLEOTIDE SEQUENCE</scope>
    <source>
        <strain evidence="2">CBS 606.72</strain>
    </source>
</reference>
<comment type="caution">
    <text evidence="2">The sequence shown here is derived from an EMBL/GenBank/DDBJ whole genome shotgun (WGS) entry which is preliminary data.</text>
</comment>
<keyword evidence="3" id="KW-1185">Reference proteome</keyword>
<dbReference type="Proteomes" id="UP001175000">
    <property type="component" value="Unassembled WGS sequence"/>
</dbReference>
<evidence type="ECO:0000313" key="3">
    <source>
        <dbReference type="Proteomes" id="UP001175000"/>
    </source>
</evidence>
<organism evidence="2 3">
    <name type="scientific">Immersiella caudata</name>
    <dbReference type="NCBI Taxonomy" id="314043"/>
    <lineage>
        <taxon>Eukaryota</taxon>
        <taxon>Fungi</taxon>
        <taxon>Dikarya</taxon>
        <taxon>Ascomycota</taxon>
        <taxon>Pezizomycotina</taxon>
        <taxon>Sordariomycetes</taxon>
        <taxon>Sordariomycetidae</taxon>
        <taxon>Sordariales</taxon>
        <taxon>Lasiosphaeriaceae</taxon>
        <taxon>Immersiella</taxon>
    </lineage>
</organism>
<gene>
    <name evidence="2" type="ORF">B0T14DRAFT_572047</name>
</gene>
<protein>
    <submittedName>
        <fullName evidence="2">Uncharacterized protein</fullName>
    </submittedName>
</protein>
<name>A0AA39U5L3_9PEZI</name>
<evidence type="ECO:0000256" key="1">
    <source>
        <dbReference type="SAM" id="SignalP"/>
    </source>
</evidence>